<feature type="region of interest" description="Disordered" evidence="2">
    <location>
        <begin position="138"/>
        <end position="198"/>
    </location>
</feature>
<dbReference type="Gene3D" id="3.30.505.10">
    <property type="entry name" value="SH2 domain"/>
    <property type="match status" value="1"/>
</dbReference>
<feature type="compositionally biased region" description="Low complexity" evidence="2">
    <location>
        <begin position="546"/>
        <end position="560"/>
    </location>
</feature>
<dbReference type="OrthoDB" id="10044490at2759"/>
<feature type="compositionally biased region" description="Acidic residues" evidence="2">
    <location>
        <begin position="646"/>
        <end position="656"/>
    </location>
</feature>
<dbReference type="EMBL" id="OV651814">
    <property type="protein sequence ID" value="CAH1106046.1"/>
    <property type="molecule type" value="Genomic_DNA"/>
</dbReference>
<proteinExistence type="predicted"/>
<keyword evidence="5" id="KW-1185">Reference proteome</keyword>
<feature type="region of interest" description="Disordered" evidence="2">
    <location>
        <begin position="256"/>
        <end position="275"/>
    </location>
</feature>
<feature type="compositionally biased region" description="Acidic residues" evidence="2">
    <location>
        <begin position="531"/>
        <end position="540"/>
    </location>
</feature>
<evidence type="ECO:0000256" key="2">
    <source>
        <dbReference type="SAM" id="MobiDB-lite"/>
    </source>
</evidence>
<dbReference type="SUPFAM" id="SSF55550">
    <property type="entry name" value="SH2 domain"/>
    <property type="match status" value="1"/>
</dbReference>
<feature type="domain" description="SH2" evidence="3">
    <location>
        <begin position="716"/>
        <end position="811"/>
    </location>
</feature>
<feature type="compositionally biased region" description="Basic and acidic residues" evidence="2">
    <location>
        <begin position="635"/>
        <end position="645"/>
    </location>
</feature>
<evidence type="ECO:0000259" key="3">
    <source>
        <dbReference type="PROSITE" id="PS50001"/>
    </source>
</evidence>
<dbReference type="InterPro" id="IPR000980">
    <property type="entry name" value="SH2"/>
</dbReference>
<dbReference type="PROSITE" id="PS50001">
    <property type="entry name" value="SH2"/>
    <property type="match status" value="1"/>
</dbReference>
<organism evidence="4 5">
    <name type="scientific">Psylliodes chrysocephalus</name>
    <dbReference type="NCBI Taxonomy" id="3402493"/>
    <lineage>
        <taxon>Eukaryota</taxon>
        <taxon>Metazoa</taxon>
        <taxon>Ecdysozoa</taxon>
        <taxon>Arthropoda</taxon>
        <taxon>Hexapoda</taxon>
        <taxon>Insecta</taxon>
        <taxon>Pterygota</taxon>
        <taxon>Neoptera</taxon>
        <taxon>Endopterygota</taxon>
        <taxon>Coleoptera</taxon>
        <taxon>Polyphaga</taxon>
        <taxon>Cucujiformia</taxon>
        <taxon>Chrysomeloidea</taxon>
        <taxon>Chrysomelidae</taxon>
        <taxon>Galerucinae</taxon>
        <taxon>Alticini</taxon>
        <taxon>Psylliodes</taxon>
    </lineage>
</organism>
<dbReference type="Proteomes" id="UP001153636">
    <property type="component" value="Chromosome 2"/>
</dbReference>
<keyword evidence="1" id="KW-0727">SH2 domain</keyword>
<feature type="compositionally biased region" description="Polar residues" evidence="2">
    <location>
        <begin position="80"/>
        <end position="93"/>
    </location>
</feature>
<dbReference type="InterPro" id="IPR036860">
    <property type="entry name" value="SH2_dom_sf"/>
</dbReference>
<evidence type="ECO:0000313" key="5">
    <source>
        <dbReference type="Proteomes" id="UP001153636"/>
    </source>
</evidence>
<feature type="region of interest" description="Disordered" evidence="2">
    <location>
        <begin position="450"/>
        <end position="563"/>
    </location>
</feature>
<protein>
    <recommendedName>
        <fullName evidence="3">SH2 domain-containing protein</fullName>
    </recommendedName>
</protein>
<dbReference type="SMART" id="SM00252">
    <property type="entry name" value="SH2"/>
    <property type="match status" value="1"/>
</dbReference>
<feature type="compositionally biased region" description="Basic and acidic residues" evidence="2">
    <location>
        <begin position="495"/>
        <end position="530"/>
    </location>
</feature>
<name>A0A9P0CXG8_9CUCU</name>
<evidence type="ECO:0000256" key="1">
    <source>
        <dbReference type="PROSITE-ProRule" id="PRU00191"/>
    </source>
</evidence>
<accession>A0A9P0CXG8</accession>
<feature type="compositionally biased region" description="Polar residues" evidence="2">
    <location>
        <begin position="586"/>
        <end position="602"/>
    </location>
</feature>
<dbReference type="AlphaFoldDB" id="A0A9P0CXG8"/>
<dbReference type="CDD" id="cd00173">
    <property type="entry name" value="SH2"/>
    <property type="match status" value="1"/>
</dbReference>
<sequence>MALNKVLLLNEVQLLKLIQDNGYEDVAKILENRHIDGQKFLDLSEFQTFTWKLPPAQLKNLFNFIKRVKDDPSVILKQRPATNTNTANRSKPNLPTKPKPESFKPKPSFTQTSSQDKAAIKKISLSNSADQNEFKQKLDVKLDGNNSPKITPAPKDTSKLSFPKPLPIEITKLKALPPEPDSDDESNQLKAKPKAFLPEPLKKSNSSLIIKNKIKKPTPVINKRRPSSPELTYEDIDKLKDKLDEDYLSPNEFDEKHLAHNDIGPENTYEPPPSIKNRLKVLQNNRKSSTEISKPYLKEDMVFSVVNRGPLPIPKETNQSDEEINDYEPIPEEKLKNLRNNIKTIGGFLNFQMEETEENIARSIAEAKTQRSKKLTVEDLTNVIIVEKEECRRPSNFLGKINSFFAAKSKSTKQVDLFKNSSNYENHMLQSEMPTLEIPDFNSYKNRPLPEIPVSLSTSSSSLRRPEKISTKNKKPQPNTGGSLPRKRISVDLPRLAEPHVEVTKKITKPDNRSRLDTVETQKEKTRTSDSDNDVDDIPEYENHSSIKTSASSSHRNSASPMPILPDDLALKLSEALKAREIALKQKSTTSNKSIENPSSKPYISPPESDNEANDQPFYGNIDETASQSSASSYSRKETNLKAEEKVDDDEIDESDQPIYGNIDDEAEVPEEEEEEVREEEIIEDEPTDKINIEEAEEAEEQEEYIDSIFNINNEKFYRNTDRKGAKQLLRNLGDGAFLFRPSRKYFLVLTIKSNGKFYNLGIERTTTNRIRLNADSSSVSPEFGTLRAFVNYFKKEALTFRDGENLVEICLKSILPDDLF</sequence>
<feature type="region of interest" description="Disordered" evidence="2">
    <location>
        <begin position="77"/>
        <end position="117"/>
    </location>
</feature>
<feature type="compositionally biased region" description="Acidic residues" evidence="2">
    <location>
        <begin position="663"/>
        <end position="687"/>
    </location>
</feature>
<gene>
    <name evidence="4" type="ORF">PSYICH_LOCUS6551</name>
</gene>
<evidence type="ECO:0000313" key="4">
    <source>
        <dbReference type="EMBL" id="CAH1106046.1"/>
    </source>
</evidence>
<feature type="region of interest" description="Disordered" evidence="2">
    <location>
        <begin position="585"/>
        <end position="691"/>
    </location>
</feature>
<reference evidence="4" key="1">
    <citation type="submission" date="2022-01" db="EMBL/GenBank/DDBJ databases">
        <authorList>
            <person name="King R."/>
        </authorList>
    </citation>
    <scope>NUCLEOTIDE SEQUENCE</scope>
</reference>